<dbReference type="OrthoDB" id="9802987at2"/>
<name>A0A318XSY0_9FIRM</name>
<reference evidence="2 3" key="1">
    <citation type="submission" date="2018-06" db="EMBL/GenBank/DDBJ databases">
        <title>Genomic Encyclopedia of Type Strains, Phase I: the one thousand microbial genomes (KMG-I) project.</title>
        <authorList>
            <person name="Kyrpides N."/>
        </authorList>
    </citation>
    <scope>NUCLEOTIDE SEQUENCE [LARGE SCALE GENOMIC DNA]</scope>
    <source>
        <strain evidence="2 3">DSM 19573</strain>
    </source>
</reference>
<evidence type="ECO:0000256" key="1">
    <source>
        <dbReference type="ARBA" id="ARBA00022679"/>
    </source>
</evidence>
<comment type="caution">
    <text evidence="2">The sequence shown here is derived from an EMBL/GenBank/DDBJ whole genome shotgun (WGS) entry which is preliminary data.</text>
</comment>
<organism evidence="2 3">
    <name type="scientific">Ruminiclostridium sufflavum DSM 19573</name>
    <dbReference type="NCBI Taxonomy" id="1121337"/>
    <lineage>
        <taxon>Bacteria</taxon>
        <taxon>Bacillati</taxon>
        <taxon>Bacillota</taxon>
        <taxon>Clostridia</taxon>
        <taxon>Eubacteriales</taxon>
        <taxon>Oscillospiraceae</taxon>
        <taxon>Ruminiclostridium</taxon>
    </lineage>
</organism>
<dbReference type="PANTHER" id="PTHR32385">
    <property type="entry name" value="MANNOSYL PHOSPHORYLINOSITOL CERAMIDE SYNTHASE"/>
    <property type="match status" value="1"/>
</dbReference>
<protein>
    <submittedName>
        <fullName evidence="2">Glycosyl transferase-like sugar-binding protein</fullName>
    </submittedName>
</protein>
<proteinExistence type="predicted"/>
<dbReference type="GO" id="GO:0000030">
    <property type="term" value="F:mannosyltransferase activity"/>
    <property type="evidence" value="ECO:0007669"/>
    <property type="project" value="TreeGrafter"/>
</dbReference>
<dbReference type="Pfam" id="PF04488">
    <property type="entry name" value="Gly_transf_sug"/>
    <property type="match status" value="1"/>
</dbReference>
<sequence>MTNIPKIIHYCWFGGSPLPISAEKCIASWRKYCPDYKIIEWNDKNFDYNCNQYVSEAYQAKKWAFVSDYARLHALNEYGGIYMDTDVELLKNLEPLLSCNAFSGFENNDSVQTAVMGASENNSWIKMLLGYYENRSFIKEDGSCDLTTNVVTITSLAKEAYNIRPDNSMQASEDNTVFYPSEYFSPKNFETGEIKITHNTYCIHHYDASWLSTGKKIKHFCTSKLKILMGQERVARFKNCLKIKRVL</sequence>
<dbReference type="RefSeq" id="WP_110460762.1">
    <property type="nucleotide sequence ID" value="NZ_QKMR01000003.1"/>
</dbReference>
<dbReference type="GO" id="GO:0051999">
    <property type="term" value="P:mannosyl-inositol phosphorylceramide biosynthetic process"/>
    <property type="evidence" value="ECO:0007669"/>
    <property type="project" value="TreeGrafter"/>
</dbReference>
<accession>A0A318XSY0</accession>
<dbReference type="PANTHER" id="PTHR32385:SF15">
    <property type="entry name" value="INOSITOL PHOSPHOCERAMIDE MANNOSYLTRANSFERASE 1"/>
    <property type="match status" value="1"/>
</dbReference>
<dbReference type="InterPro" id="IPR029044">
    <property type="entry name" value="Nucleotide-diphossugar_trans"/>
</dbReference>
<dbReference type="EMBL" id="QKMR01000003">
    <property type="protein sequence ID" value="PYG89471.1"/>
    <property type="molecule type" value="Genomic_DNA"/>
</dbReference>
<dbReference type="InterPro" id="IPR051706">
    <property type="entry name" value="Glycosyltransferase_domain"/>
</dbReference>
<dbReference type="Gene3D" id="3.90.550.20">
    <property type="match status" value="1"/>
</dbReference>
<dbReference type="Proteomes" id="UP000248132">
    <property type="component" value="Unassembled WGS sequence"/>
</dbReference>
<keyword evidence="3" id="KW-1185">Reference proteome</keyword>
<dbReference type="AlphaFoldDB" id="A0A318XSY0"/>
<evidence type="ECO:0000313" key="2">
    <source>
        <dbReference type="EMBL" id="PYG89471.1"/>
    </source>
</evidence>
<keyword evidence="1 2" id="KW-0808">Transferase</keyword>
<dbReference type="SUPFAM" id="SSF53448">
    <property type="entry name" value="Nucleotide-diphospho-sugar transferases"/>
    <property type="match status" value="1"/>
</dbReference>
<evidence type="ECO:0000313" key="3">
    <source>
        <dbReference type="Proteomes" id="UP000248132"/>
    </source>
</evidence>
<dbReference type="GO" id="GO:0016020">
    <property type="term" value="C:membrane"/>
    <property type="evidence" value="ECO:0007669"/>
    <property type="project" value="GOC"/>
</dbReference>
<dbReference type="InterPro" id="IPR007577">
    <property type="entry name" value="GlycoTrfase_DXD_sugar-bd_CS"/>
</dbReference>
<gene>
    <name evidence="2" type="ORF">LY28_00690</name>
</gene>